<evidence type="ECO:0000313" key="2">
    <source>
        <dbReference type="Proteomes" id="UP000199259"/>
    </source>
</evidence>
<organism evidence="1 2">
    <name type="scientific">Methanolobus vulcani</name>
    <dbReference type="NCBI Taxonomy" id="38026"/>
    <lineage>
        <taxon>Archaea</taxon>
        <taxon>Methanobacteriati</taxon>
        <taxon>Methanobacteriota</taxon>
        <taxon>Stenosarchaea group</taxon>
        <taxon>Methanomicrobia</taxon>
        <taxon>Methanosarcinales</taxon>
        <taxon>Methanosarcinaceae</taxon>
        <taxon>Methanolobus</taxon>
    </lineage>
</organism>
<comment type="caution">
    <text evidence="1">The sequence shown here is derived from an EMBL/GenBank/DDBJ whole genome shotgun (WGS) entry which is preliminary data.</text>
</comment>
<name>A0A7Z7B0G6_9EURY</name>
<reference evidence="1 2" key="1">
    <citation type="submission" date="2016-10" db="EMBL/GenBank/DDBJ databases">
        <authorList>
            <person name="Varghese N."/>
            <person name="Submissions S."/>
        </authorList>
    </citation>
    <scope>NUCLEOTIDE SEQUENCE [LARGE SCALE GENOMIC DNA]</scope>
    <source>
        <strain evidence="1 2">PL 12/M</strain>
    </source>
</reference>
<dbReference type="RefSeq" id="WP_154717841.1">
    <property type="nucleotide sequence ID" value="NZ_FNCA01000006.1"/>
</dbReference>
<accession>A0A7Z7B0G6</accession>
<dbReference type="AlphaFoldDB" id="A0A7Z7B0G6"/>
<protein>
    <submittedName>
        <fullName evidence="1">Uncharacterized protein</fullName>
    </submittedName>
</protein>
<dbReference type="Proteomes" id="UP000199259">
    <property type="component" value="Unassembled WGS sequence"/>
</dbReference>
<evidence type="ECO:0000313" key="1">
    <source>
        <dbReference type="EMBL" id="SDG01400.1"/>
    </source>
</evidence>
<keyword evidence="2" id="KW-1185">Reference proteome</keyword>
<proteinExistence type="predicted"/>
<dbReference type="EMBL" id="FNCA01000006">
    <property type="protein sequence ID" value="SDG01400.1"/>
    <property type="molecule type" value="Genomic_DNA"/>
</dbReference>
<sequence>MGLSFIERKLVASIYINVIMPLHFCGEGYSSQISTVKWLFSDDFFNYSLSSM</sequence>
<gene>
    <name evidence="1" type="ORF">SAMN04488589_1918</name>
</gene>